<evidence type="ECO:0000313" key="1">
    <source>
        <dbReference type="EnsemblMetazoa" id="SCAU010262-PA"/>
    </source>
</evidence>
<proteinExistence type="predicted"/>
<dbReference type="InterPro" id="IPR010512">
    <property type="entry name" value="DUF1091"/>
</dbReference>
<gene>
    <name evidence="1" type="primary">106094547</name>
</gene>
<dbReference type="VEuPathDB" id="VectorBase:SCAU010262"/>
<dbReference type="EnsemblMetazoa" id="SCAU010262-RA">
    <property type="protein sequence ID" value="SCAU010262-PA"/>
    <property type="gene ID" value="SCAU010262"/>
</dbReference>
<dbReference type="SMART" id="SM00697">
    <property type="entry name" value="DM8"/>
    <property type="match status" value="1"/>
</dbReference>
<reference evidence="1" key="1">
    <citation type="submission" date="2020-05" db="UniProtKB">
        <authorList>
            <consortium name="EnsemblMetazoa"/>
        </authorList>
    </citation>
    <scope>IDENTIFICATION</scope>
    <source>
        <strain evidence="1">USDA</strain>
    </source>
</reference>
<dbReference type="Proteomes" id="UP000095300">
    <property type="component" value="Unassembled WGS sequence"/>
</dbReference>
<protein>
    <submittedName>
        <fullName evidence="1">Uncharacterized protein</fullName>
    </submittedName>
</protein>
<dbReference type="PANTHER" id="PTHR20898:SF0">
    <property type="entry name" value="DAEDALUS ON 3-RELATED"/>
    <property type="match status" value="1"/>
</dbReference>
<sequence>MSNALDCLIARQVAKRPFWLEFHNLTCDYASLLKQLECNFLELAKSRYSINVMLELDRQMPNSIEIRILTSTRPKTAVRNVIFTDFKLNVCELLSHVKHVPLIKEYLLELARTSNLPLSCPVLGNYIYNITNLRVSEETLPVYTQIIFFNVTLEFSDKGKKPFGTFKLSGATMPRKKVFV</sequence>
<name>A0A1I8PQQ4_STOCA</name>
<dbReference type="Pfam" id="PF06477">
    <property type="entry name" value="DUF1091"/>
    <property type="match status" value="1"/>
</dbReference>
<accession>A0A1I8PQQ4</accession>
<keyword evidence="2" id="KW-1185">Reference proteome</keyword>
<evidence type="ECO:0000313" key="2">
    <source>
        <dbReference type="Proteomes" id="UP000095300"/>
    </source>
</evidence>
<organism evidence="1 2">
    <name type="scientific">Stomoxys calcitrans</name>
    <name type="common">Stable fly</name>
    <name type="synonym">Conops calcitrans</name>
    <dbReference type="NCBI Taxonomy" id="35570"/>
    <lineage>
        <taxon>Eukaryota</taxon>
        <taxon>Metazoa</taxon>
        <taxon>Ecdysozoa</taxon>
        <taxon>Arthropoda</taxon>
        <taxon>Hexapoda</taxon>
        <taxon>Insecta</taxon>
        <taxon>Pterygota</taxon>
        <taxon>Neoptera</taxon>
        <taxon>Endopterygota</taxon>
        <taxon>Diptera</taxon>
        <taxon>Brachycera</taxon>
        <taxon>Muscomorpha</taxon>
        <taxon>Muscoidea</taxon>
        <taxon>Muscidae</taxon>
        <taxon>Stomoxys</taxon>
    </lineage>
</organism>
<dbReference type="PANTHER" id="PTHR20898">
    <property type="entry name" value="DAEDALUS ON 3-RELATED-RELATED"/>
    <property type="match status" value="1"/>
</dbReference>
<dbReference type="AlphaFoldDB" id="A0A1I8PQQ4"/>